<keyword evidence="2" id="KW-0812">Transmembrane</keyword>
<evidence type="ECO:0000256" key="2">
    <source>
        <dbReference type="SAM" id="Phobius"/>
    </source>
</evidence>
<dbReference type="Proteomes" id="UP001165378">
    <property type="component" value="Unassembled WGS sequence"/>
</dbReference>
<evidence type="ECO:0000313" key="4">
    <source>
        <dbReference type="Proteomes" id="UP001165378"/>
    </source>
</evidence>
<dbReference type="EMBL" id="JAKFHA010000013">
    <property type="protein sequence ID" value="MCF2529931.1"/>
    <property type="molecule type" value="Genomic_DNA"/>
</dbReference>
<keyword evidence="2" id="KW-1133">Transmembrane helix</keyword>
<feature type="region of interest" description="Disordered" evidence="1">
    <location>
        <begin position="63"/>
        <end position="157"/>
    </location>
</feature>
<reference evidence="3" key="1">
    <citation type="submission" date="2022-01" db="EMBL/GenBank/DDBJ databases">
        <title>Genome-Based Taxonomic Classification of the Phylum Actinobacteria.</title>
        <authorList>
            <person name="Gao Y."/>
        </authorList>
    </citation>
    <scope>NUCLEOTIDE SEQUENCE</scope>
    <source>
        <strain evidence="3">KLBMP 8922</strain>
    </source>
</reference>
<dbReference type="RefSeq" id="WP_235054565.1">
    <property type="nucleotide sequence ID" value="NZ_JAKFHA010000013.1"/>
</dbReference>
<gene>
    <name evidence="3" type="ORF">LZ495_22295</name>
</gene>
<keyword evidence="4" id="KW-1185">Reference proteome</keyword>
<accession>A0AA41Q262</accession>
<sequence>MNEEMRVKELLGLAARGVALPADPGVDDILQQADRVRRRRRIAVAVASAAAMVAVGVGTARLPASGSAAPHDSAATAPWTDPAPPETGDPGPTAGLTGSDPSQYADGAPSVGSTSTAPTSGPNVSRGTSSGTPKPSGTPSTSKTGTATKPSAPPPAKTALDTVKALLPTGIGEITKKVEEPDGPAAHPLTGRYLVTKNGKMGFVDIYVKDPKVNPDAATMTLAEMRAYDHCDNSEGPRATDCRISDLPAGGLFKSWTQAGTRDTPNTTTKRGPSFSVLVAYADGRSIQMRSDAGFDNVPGYLPGMAQPPLTAEQLAQTASDLRWFKN</sequence>
<evidence type="ECO:0000313" key="3">
    <source>
        <dbReference type="EMBL" id="MCF2529931.1"/>
    </source>
</evidence>
<dbReference type="AlphaFoldDB" id="A0AA41Q262"/>
<keyword evidence="2" id="KW-0472">Membrane</keyword>
<organism evidence="3 4">
    <name type="scientific">Yinghuangia soli</name>
    <dbReference type="NCBI Taxonomy" id="2908204"/>
    <lineage>
        <taxon>Bacteria</taxon>
        <taxon>Bacillati</taxon>
        <taxon>Actinomycetota</taxon>
        <taxon>Actinomycetes</taxon>
        <taxon>Kitasatosporales</taxon>
        <taxon>Streptomycetaceae</taxon>
        <taxon>Yinghuangia</taxon>
    </lineage>
</organism>
<feature type="transmembrane region" description="Helical" evidence="2">
    <location>
        <begin position="42"/>
        <end position="62"/>
    </location>
</feature>
<feature type="compositionally biased region" description="Polar residues" evidence="1">
    <location>
        <begin position="111"/>
        <end position="126"/>
    </location>
</feature>
<comment type="caution">
    <text evidence="3">The sequence shown here is derived from an EMBL/GenBank/DDBJ whole genome shotgun (WGS) entry which is preliminary data.</text>
</comment>
<proteinExistence type="predicted"/>
<feature type="compositionally biased region" description="Low complexity" evidence="1">
    <location>
        <begin position="127"/>
        <end position="150"/>
    </location>
</feature>
<name>A0AA41Q262_9ACTN</name>
<protein>
    <submittedName>
        <fullName evidence="3">Uncharacterized protein</fullName>
    </submittedName>
</protein>
<evidence type="ECO:0000256" key="1">
    <source>
        <dbReference type="SAM" id="MobiDB-lite"/>
    </source>
</evidence>